<evidence type="ECO:0000259" key="5">
    <source>
        <dbReference type="PROSITE" id="PS51379"/>
    </source>
</evidence>
<dbReference type="SUPFAM" id="SSF54862">
    <property type="entry name" value="4Fe-4S ferredoxins"/>
    <property type="match status" value="1"/>
</dbReference>
<keyword evidence="4" id="KW-1133">Transmembrane helix</keyword>
<keyword evidence="2" id="KW-0408">Iron</keyword>
<dbReference type="GO" id="GO:0051536">
    <property type="term" value="F:iron-sulfur cluster binding"/>
    <property type="evidence" value="ECO:0007669"/>
    <property type="project" value="UniProtKB-KW"/>
</dbReference>
<feature type="transmembrane region" description="Helical" evidence="4">
    <location>
        <begin position="154"/>
        <end position="178"/>
    </location>
</feature>
<feature type="domain" description="4Fe-4S ferredoxin-type" evidence="5">
    <location>
        <begin position="187"/>
        <end position="216"/>
    </location>
</feature>
<dbReference type="NCBIfam" id="NF038196">
    <property type="entry name" value="ferrodoxin_EFR1"/>
    <property type="match status" value="1"/>
</dbReference>
<dbReference type="InterPro" id="IPR029039">
    <property type="entry name" value="Flavoprotein-like_sf"/>
</dbReference>
<dbReference type="InterPro" id="IPR017896">
    <property type="entry name" value="4Fe4S_Fe-S-bd"/>
</dbReference>
<dbReference type="SUPFAM" id="SSF52218">
    <property type="entry name" value="Flavoproteins"/>
    <property type="match status" value="1"/>
</dbReference>
<dbReference type="EMBL" id="JYNY01000332">
    <property type="protein sequence ID" value="KJJ84579.1"/>
    <property type="molecule type" value="Genomic_DNA"/>
</dbReference>
<feature type="domain" description="4Fe-4S ferredoxin-type" evidence="5">
    <location>
        <begin position="224"/>
        <end position="245"/>
    </location>
</feature>
<evidence type="ECO:0000313" key="6">
    <source>
        <dbReference type="EMBL" id="KJJ84579.1"/>
    </source>
</evidence>
<name>A0A0F0CRE2_9BACT</name>
<accession>A0A0F0CRE2</accession>
<dbReference type="AlphaFoldDB" id="A0A0F0CRE2"/>
<dbReference type="Pfam" id="PF00037">
    <property type="entry name" value="Fer4"/>
    <property type="match status" value="1"/>
</dbReference>
<evidence type="ECO:0000313" key="7">
    <source>
        <dbReference type="Proteomes" id="UP000033428"/>
    </source>
</evidence>
<sequence>MDKKIIDIYFFSGTGNTFLATETFANVISKQGFSVNILRLEKSDAGKIDRSHMIGIAFPVAISTYPFVWDFIYTLPKTDGTKIFILATMAGGSMGLVGKMKSVLLKKGYIPIGAYQAKMPSNIFFILDEEKNKKTRESGFNGVKMYAERIASGMAVWPSIFFFSDIAYFLYAGIISFWKWKWHQEFFRYKVNELKCVKCGLCAHLCPVENIKSGLNTFTEFGLKCQYCMRCISYCPARAIRSKFQYKNRVYKTTLLPFAHCR</sequence>
<dbReference type="Gene3D" id="3.30.70.20">
    <property type="match status" value="1"/>
</dbReference>
<dbReference type="PROSITE" id="PS51379">
    <property type="entry name" value="4FE4S_FER_2"/>
    <property type="match status" value="2"/>
</dbReference>
<evidence type="ECO:0000256" key="4">
    <source>
        <dbReference type="SAM" id="Phobius"/>
    </source>
</evidence>
<dbReference type="Proteomes" id="UP000033428">
    <property type="component" value="Unassembled WGS sequence"/>
</dbReference>
<dbReference type="PROSITE" id="PS00198">
    <property type="entry name" value="4FE4S_FER_1"/>
    <property type="match status" value="2"/>
</dbReference>
<keyword evidence="4" id="KW-0472">Membrane</keyword>
<dbReference type="InterPro" id="IPR017900">
    <property type="entry name" value="4Fe4S_Fe_S_CS"/>
</dbReference>
<keyword evidence="4" id="KW-0812">Transmembrane</keyword>
<feature type="transmembrane region" description="Helical" evidence="4">
    <location>
        <begin position="52"/>
        <end position="69"/>
    </location>
</feature>
<keyword evidence="1" id="KW-0479">Metal-binding</keyword>
<dbReference type="InterPro" id="IPR047964">
    <property type="entry name" value="EFR1-like"/>
</dbReference>
<keyword evidence="3" id="KW-0411">Iron-sulfur</keyword>
<proteinExistence type="predicted"/>
<organism evidence="6 7">
    <name type="scientific">Candidatus Omnitrophus magneticus</name>
    <dbReference type="NCBI Taxonomy" id="1609969"/>
    <lineage>
        <taxon>Bacteria</taxon>
        <taxon>Pseudomonadati</taxon>
        <taxon>Candidatus Omnitrophota</taxon>
        <taxon>Candidatus Omnitrophus</taxon>
    </lineage>
</organism>
<comment type="caution">
    <text evidence="6">The sequence shown here is derived from an EMBL/GenBank/DDBJ whole genome shotgun (WGS) entry which is preliminary data.</text>
</comment>
<evidence type="ECO:0000256" key="2">
    <source>
        <dbReference type="ARBA" id="ARBA00023004"/>
    </source>
</evidence>
<gene>
    <name evidence="6" type="ORF">OMAG_001584</name>
</gene>
<feature type="transmembrane region" description="Helical" evidence="4">
    <location>
        <begin position="81"/>
        <end position="98"/>
    </location>
</feature>
<reference evidence="6 7" key="1">
    <citation type="submission" date="2015-02" db="EMBL/GenBank/DDBJ databases">
        <title>Single-cell genomics of uncultivated deep-branching MTB reveals a conserved set of magnetosome genes.</title>
        <authorList>
            <person name="Kolinko S."/>
            <person name="Richter M."/>
            <person name="Glockner F.O."/>
            <person name="Brachmann A."/>
            <person name="Schuler D."/>
        </authorList>
    </citation>
    <scope>NUCLEOTIDE SEQUENCE [LARGE SCALE GENOMIC DNA]</scope>
    <source>
        <strain evidence="6">SKK-01</strain>
    </source>
</reference>
<dbReference type="Gene3D" id="3.40.50.360">
    <property type="match status" value="1"/>
</dbReference>
<keyword evidence="7" id="KW-1185">Reference proteome</keyword>
<evidence type="ECO:0000256" key="1">
    <source>
        <dbReference type="ARBA" id="ARBA00022723"/>
    </source>
</evidence>
<evidence type="ECO:0000256" key="3">
    <source>
        <dbReference type="ARBA" id="ARBA00023014"/>
    </source>
</evidence>
<dbReference type="GO" id="GO:0046872">
    <property type="term" value="F:metal ion binding"/>
    <property type="evidence" value="ECO:0007669"/>
    <property type="project" value="UniProtKB-KW"/>
</dbReference>
<protein>
    <submittedName>
        <fullName evidence="6">4Fe-4S ferredoxin</fullName>
    </submittedName>
</protein>